<evidence type="ECO:0000256" key="2">
    <source>
        <dbReference type="ARBA" id="ARBA00022448"/>
    </source>
</evidence>
<reference evidence="10" key="1">
    <citation type="journal article" date="2014" name="Front. Microbiol.">
        <title>High frequency of phylogenetically diverse reductive dehalogenase-homologous genes in deep subseafloor sedimentary metagenomes.</title>
        <authorList>
            <person name="Kawai M."/>
            <person name="Futagami T."/>
            <person name="Toyoda A."/>
            <person name="Takaki Y."/>
            <person name="Nishi S."/>
            <person name="Hori S."/>
            <person name="Arai W."/>
            <person name="Tsubouchi T."/>
            <person name="Morono Y."/>
            <person name="Uchiyama I."/>
            <person name="Ito T."/>
            <person name="Fujiyama A."/>
            <person name="Inagaki F."/>
            <person name="Takami H."/>
        </authorList>
    </citation>
    <scope>NUCLEOTIDE SEQUENCE</scope>
    <source>
        <strain evidence="10">Expedition CK06-06</strain>
    </source>
</reference>
<name>X1P3T2_9ZZZZ</name>
<keyword evidence="5" id="KW-0653">Protein transport</keyword>
<comment type="caution">
    <text evidence="10">The sequence shown here is derived from an EMBL/GenBank/DDBJ whole genome shotgun (WGS) entry which is preliminary data.</text>
</comment>
<dbReference type="PANTHER" id="PTHR33909:SF1">
    <property type="entry name" value="SEC TRANSLOCON ACCESSORY COMPLEX SUBUNIT YAJC"/>
    <property type="match status" value="1"/>
</dbReference>
<dbReference type="GO" id="GO:0015031">
    <property type="term" value="P:protein transport"/>
    <property type="evidence" value="ECO:0007669"/>
    <property type="project" value="UniProtKB-KW"/>
</dbReference>
<dbReference type="PANTHER" id="PTHR33909">
    <property type="entry name" value="SEC TRANSLOCON ACCESSORY COMPLEX SUBUNIT YAJC"/>
    <property type="match status" value="1"/>
</dbReference>
<feature type="transmembrane region" description="Helical" evidence="9">
    <location>
        <begin position="53"/>
        <end position="74"/>
    </location>
</feature>
<dbReference type="PRINTS" id="PR01853">
    <property type="entry name" value="YAJCTRNLCASE"/>
</dbReference>
<dbReference type="InterPro" id="IPR003849">
    <property type="entry name" value="Preprotein_translocase_YajC"/>
</dbReference>
<keyword evidence="3" id="KW-1003">Cell membrane</keyword>
<organism evidence="10">
    <name type="scientific">marine sediment metagenome</name>
    <dbReference type="NCBI Taxonomy" id="412755"/>
    <lineage>
        <taxon>unclassified sequences</taxon>
        <taxon>metagenomes</taxon>
        <taxon>ecological metagenomes</taxon>
    </lineage>
</organism>
<keyword evidence="2" id="KW-0813">Transport</keyword>
<accession>X1P3T2</accession>
<evidence type="ECO:0000256" key="1">
    <source>
        <dbReference type="ARBA" id="ARBA00004162"/>
    </source>
</evidence>
<dbReference type="PROSITE" id="PS51257">
    <property type="entry name" value="PROKAR_LIPOPROTEIN"/>
    <property type="match status" value="1"/>
</dbReference>
<dbReference type="GO" id="GO:0005886">
    <property type="term" value="C:plasma membrane"/>
    <property type="evidence" value="ECO:0007669"/>
    <property type="project" value="UniProtKB-SubCell"/>
</dbReference>
<evidence type="ECO:0000313" key="10">
    <source>
        <dbReference type="EMBL" id="GAI25569.1"/>
    </source>
</evidence>
<evidence type="ECO:0000256" key="9">
    <source>
        <dbReference type="SAM" id="Phobius"/>
    </source>
</evidence>
<dbReference type="SMART" id="SM01323">
    <property type="entry name" value="YajC"/>
    <property type="match status" value="1"/>
</dbReference>
<feature type="transmembrane region" description="Helical" evidence="9">
    <location>
        <begin position="7"/>
        <end position="33"/>
    </location>
</feature>
<evidence type="ECO:0008006" key="11">
    <source>
        <dbReference type="Google" id="ProtNLM"/>
    </source>
</evidence>
<evidence type="ECO:0000256" key="8">
    <source>
        <dbReference type="ARBA" id="ARBA00023136"/>
    </source>
</evidence>
<evidence type="ECO:0000256" key="5">
    <source>
        <dbReference type="ARBA" id="ARBA00022927"/>
    </source>
</evidence>
<dbReference type="EMBL" id="BARV01016318">
    <property type="protein sequence ID" value="GAI25569.1"/>
    <property type="molecule type" value="Genomic_DNA"/>
</dbReference>
<evidence type="ECO:0000256" key="3">
    <source>
        <dbReference type="ARBA" id="ARBA00022475"/>
    </source>
</evidence>
<proteinExistence type="predicted"/>
<protein>
    <recommendedName>
        <fullName evidence="11">Preprotein translocase subunit YajC</fullName>
    </recommendedName>
</protein>
<dbReference type="NCBIfam" id="TIGR00739">
    <property type="entry name" value="yajC"/>
    <property type="match status" value="1"/>
</dbReference>
<keyword evidence="6 9" id="KW-1133">Transmembrane helix</keyword>
<comment type="subcellular location">
    <subcellularLocation>
        <location evidence="1">Cell membrane</location>
        <topology evidence="1">Single-pass membrane protein</topology>
    </subcellularLocation>
</comment>
<evidence type="ECO:0000256" key="6">
    <source>
        <dbReference type="ARBA" id="ARBA00022989"/>
    </source>
</evidence>
<dbReference type="Pfam" id="PF02699">
    <property type="entry name" value="YajC"/>
    <property type="match status" value="1"/>
</dbReference>
<keyword evidence="7" id="KW-0811">Translocation</keyword>
<evidence type="ECO:0000256" key="4">
    <source>
        <dbReference type="ARBA" id="ARBA00022692"/>
    </source>
</evidence>
<gene>
    <name evidence="10" type="ORF">S06H3_28022</name>
</gene>
<evidence type="ECO:0000256" key="7">
    <source>
        <dbReference type="ARBA" id="ARBA00023010"/>
    </source>
</evidence>
<sequence length="139" mass="15019">MRLSKRIISILIISILAISIGFSAVACLPITTTEEGGTTEGAQAEGPGSFADIFASYGTWVWLVILVAALYFLLIRPQRMRTKKAQELVSSLQRGDEVVTVGGFHGRIKDIREDVIIVTIASGVDVKINKSAVSRKATQ</sequence>
<keyword evidence="4 9" id="KW-0812">Transmembrane</keyword>
<keyword evidence="8 9" id="KW-0472">Membrane</keyword>
<dbReference type="AlphaFoldDB" id="X1P3T2"/>